<feature type="non-terminal residue" evidence="1">
    <location>
        <position position="56"/>
    </location>
</feature>
<name>A0AAD8ACF3_DIPPU</name>
<sequence>NYNKTFVRFVPWQSNLIIISSDKSVLFASCPALSMSHAVCCALLLPSCSVVVVAAD</sequence>
<dbReference type="Proteomes" id="UP001233999">
    <property type="component" value="Unassembled WGS sequence"/>
</dbReference>
<dbReference type="EMBL" id="JASPKZ010002259">
    <property type="protein sequence ID" value="KAJ9596145.1"/>
    <property type="molecule type" value="Genomic_DNA"/>
</dbReference>
<reference evidence="1" key="2">
    <citation type="submission" date="2023-05" db="EMBL/GenBank/DDBJ databases">
        <authorList>
            <person name="Fouks B."/>
        </authorList>
    </citation>
    <scope>NUCLEOTIDE SEQUENCE</scope>
    <source>
        <strain evidence="1">Stay&amp;Tobe</strain>
        <tissue evidence="1">Testes</tissue>
    </source>
</reference>
<comment type="caution">
    <text evidence="1">The sequence shown here is derived from an EMBL/GenBank/DDBJ whole genome shotgun (WGS) entry which is preliminary data.</text>
</comment>
<organism evidence="1 2">
    <name type="scientific">Diploptera punctata</name>
    <name type="common">Pacific beetle cockroach</name>
    <dbReference type="NCBI Taxonomy" id="6984"/>
    <lineage>
        <taxon>Eukaryota</taxon>
        <taxon>Metazoa</taxon>
        <taxon>Ecdysozoa</taxon>
        <taxon>Arthropoda</taxon>
        <taxon>Hexapoda</taxon>
        <taxon>Insecta</taxon>
        <taxon>Pterygota</taxon>
        <taxon>Neoptera</taxon>
        <taxon>Polyneoptera</taxon>
        <taxon>Dictyoptera</taxon>
        <taxon>Blattodea</taxon>
        <taxon>Blaberoidea</taxon>
        <taxon>Blaberidae</taxon>
        <taxon>Diplopterinae</taxon>
        <taxon>Diploptera</taxon>
    </lineage>
</organism>
<accession>A0AAD8ACF3</accession>
<evidence type="ECO:0000313" key="1">
    <source>
        <dbReference type="EMBL" id="KAJ9596145.1"/>
    </source>
</evidence>
<feature type="non-terminal residue" evidence="1">
    <location>
        <position position="1"/>
    </location>
</feature>
<gene>
    <name evidence="1" type="ORF">L9F63_027232</name>
</gene>
<evidence type="ECO:0000313" key="2">
    <source>
        <dbReference type="Proteomes" id="UP001233999"/>
    </source>
</evidence>
<dbReference type="AlphaFoldDB" id="A0AAD8ACF3"/>
<reference evidence="1" key="1">
    <citation type="journal article" date="2023" name="IScience">
        <title>Live-bearing cockroach genome reveals convergent evolutionary mechanisms linked to viviparity in insects and beyond.</title>
        <authorList>
            <person name="Fouks B."/>
            <person name="Harrison M.C."/>
            <person name="Mikhailova A.A."/>
            <person name="Marchal E."/>
            <person name="English S."/>
            <person name="Carruthers M."/>
            <person name="Jennings E.C."/>
            <person name="Chiamaka E.L."/>
            <person name="Frigard R.A."/>
            <person name="Pippel M."/>
            <person name="Attardo G.M."/>
            <person name="Benoit J.B."/>
            <person name="Bornberg-Bauer E."/>
            <person name="Tobe S.S."/>
        </authorList>
    </citation>
    <scope>NUCLEOTIDE SEQUENCE</scope>
    <source>
        <strain evidence="1">Stay&amp;Tobe</strain>
    </source>
</reference>
<proteinExistence type="predicted"/>
<protein>
    <submittedName>
        <fullName evidence="1">Uncharacterized protein</fullName>
    </submittedName>
</protein>
<keyword evidence="2" id="KW-1185">Reference proteome</keyword>